<dbReference type="Pfam" id="PF00520">
    <property type="entry name" value="Ion_trans"/>
    <property type="match status" value="1"/>
</dbReference>
<dbReference type="InterPro" id="IPR005821">
    <property type="entry name" value="Ion_trans_dom"/>
</dbReference>
<dbReference type="PANTHER" id="PTHR10037">
    <property type="entry name" value="VOLTAGE-GATED CATION CHANNEL CALCIUM AND SODIUM"/>
    <property type="match status" value="1"/>
</dbReference>
<gene>
    <name evidence="7" type="ORF">PF005_g32153</name>
</gene>
<keyword evidence="3 5" id="KW-1133">Transmembrane helix</keyword>
<evidence type="ECO:0000256" key="4">
    <source>
        <dbReference type="ARBA" id="ARBA00023136"/>
    </source>
</evidence>
<reference evidence="7 8" key="1">
    <citation type="submission" date="2018-08" db="EMBL/GenBank/DDBJ databases">
        <title>Genomic investigation of the strawberry pathogen Phytophthora fragariae indicates pathogenicity is determined by transcriptional variation in three key races.</title>
        <authorList>
            <person name="Adams T.M."/>
            <person name="Armitage A.D."/>
            <person name="Sobczyk M.K."/>
            <person name="Bates H.J."/>
            <person name="Dunwell J.M."/>
            <person name="Nellist C.F."/>
            <person name="Harrison R.J."/>
        </authorList>
    </citation>
    <scope>NUCLEOTIDE SEQUENCE [LARGE SCALE GENOMIC DNA]</scope>
    <source>
        <strain evidence="7 8">NOV-27</strain>
    </source>
</reference>
<comment type="caution">
    <text evidence="7">The sequence shown here is derived from an EMBL/GenBank/DDBJ whole genome shotgun (WGS) entry which is preliminary data.</text>
</comment>
<organism evidence="7 8">
    <name type="scientific">Phytophthora fragariae</name>
    <dbReference type="NCBI Taxonomy" id="53985"/>
    <lineage>
        <taxon>Eukaryota</taxon>
        <taxon>Sar</taxon>
        <taxon>Stramenopiles</taxon>
        <taxon>Oomycota</taxon>
        <taxon>Peronosporomycetes</taxon>
        <taxon>Peronosporales</taxon>
        <taxon>Peronosporaceae</taxon>
        <taxon>Phytophthora</taxon>
    </lineage>
</organism>
<dbReference type="GO" id="GO:0005248">
    <property type="term" value="F:voltage-gated sodium channel activity"/>
    <property type="evidence" value="ECO:0007669"/>
    <property type="project" value="TreeGrafter"/>
</dbReference>
<feature type="domain" description="Ion transport" evidence="6">
    <location>
        <begin position="13"/>
        <end position="72"/>
    </location>
</feature>
<evidence type="ECO:0000256" key="3">
    <source>
        <dbReference type="ARBA" id="ARBA00022989"/>
    </source>
</evidence>
<evidence type="ECO:0000256" key="2">
    <source>
        <dbReference type="ARBA" id="ARBA00022692"/>
    </source>
</evidence>
<dbReference type="OrthoDB" id="2984333at2759"/>
<dbReference type="SUPFAM" id="SSF81324">
    <property type="entry name" value="Voltage-gated potassium channels"/>
    <property type="match status" value="1"/>
</dbReference>
<proteinExistence type="predicted"/>
<keyword evidence="8" id="KW-1185">Reference proteome</keyword>
<dbReference type="InterPro" id="IPR043203">
    <property type="entry name" value="VGCC_Ca_Na"/>
</dbReference>
<evidence type="ECO:0000313" key="7">
    <source>
        <dbReference type="EMBL" id="KAE9159151.1"/>
    </source>
</evidence>
<dbReference type="PANTHER" id="PTHR10037:SF62">
    <property type="entry name" value="SODIUM CHANNEL PROTEIN 60E"/>
    <property type="match status" value="1"/>
</dbReference>
<dbReference type="Gene3D" id="1.10.287.70">
    <property type="match status" value="1"/>
</dbReference>
<dbReference type="GO" id="GO:0001518">
    <property type="term" value="C:voltage-gated sodium channel complex"/>
    <property type="evidence" value="ECO:0007669"/>
    <property type="project" value="TreeGrafter"/>
</dbReference>
<dbReference type="AlphaFoldDB" id="A0A6A3V194"/>
<keyword evidence="4 5" id="KW-0472">Membrane</keyword>
<protein>
    <recommendedName>
        <fullName evidence="6">Ion transport domain-containing protein</fullName>
    </recommendedName>
</protein>
<name>A0A6A3V194_9STRA</name>
<keyword evidence="2 5" id="KW-0812">Transmembrane</keyword>
<dbReference type="EMBL" id="QXGB01007437">
    <property type="protein sequence ID" value="KAE9159151.1"/>
    <property type="molecule type" value="Genomic_DNA"/>
</dbReference>
<evidence type="ECO:0000256" key="1">
    <source>
        <dbReference type="ARBA" id="ARBA00004141"/>
    </source>
</evidence>
<dbReference type="Proteomes" id="UP000433483">
    <property type="component" value="Unassembled WGS sequence"/>
</dbReference>
<evidence type="ECO:0000256" key="5">
    <source>
        <dbReference type="SAM" id="Phobius"/>
    </source>
</evidence>
<accession>A0A6A3V194</accession>
<evidence type="ECO:0000313" key="8">
    <source>
        <dbReference type="Proteomes" id="UP000433483"/>
    </source>
</evidence>
<evidence type="ECO:0000259" key="6">
    <source>
        <dbReference type="Pfam" id="PF00520"/>
    </source>
</evidence>
<feature type="transmembrane region" description="Helical" evidence="5">
    <location>
        <begin position="48"/>
        <end position="71"/>
    </location>
</feature>
<sequence>MLFASSFVAEIPGMPNISEFRAVRVLRPLRSLSAFPGMRRLITALLNAIPALQSVVALQMFAFLIFGILGIQ</sequence>
<comment type="subcellular location">
    <subcellularLocation>
        <location evidence="1">Membrane</location>
        <topology evidence="1">Multi-pass membrane protein</topology>
    </subcellularLocation>
</comment>